<dbReference type="SUPFAM" id="SSF51735">
    <property type="entry name" value="NAD(P)-binding Rossmann-fold domains"/>
    <property type="match status" value="1"/>
</dbReference>
<dbReference type="EMBL" id="WISB01000088">
    <property type="protein sequence ID" value="MQW69995.1"/>
    <property type="molecule type" value="Genomic_DNA"/>
</dbReference>
<evidence type="ECO:0000259" key="4">
    <source>
        <dbReference type="Pfam" id="PF01370"/>
    </source>
</evidence>
<dbReference type="Gene3D" id="3.40.50.720">
    <property type="entry name" value="NAD(P)-binding Rossmann-like Domain"/>
    <property type="match status" value="1"/>
</dbReference>
<evidence type="ECO:0000256" key="2">
    <source>
        <dbReference type="ARBA" id="ARBA00023002"/>
    </source>
</evidence>
<dbReference type="InterPro" id="IPR036291">
    <property type="entry name" value="NAD(P)-bd_dom_sf"/>
</dbReference>
<name>A0A6G1WK45_9HYPH</name>
<dbReference type="Pfam" id="PF01370">
    <property type="entry name" value="Epimerase"/>
    <property type="match status" value="1"/>
</dbReference>
<comment type="caution">
    <text evidence="5">The sequence shown here is derived from an EMBL/GenBank/DDBJ whole genome shotgun (WGS) entry which is preliminary data.</text>
</comment>
<dbReference type="RefSeq" id="WP_018011372.1">
    <property type="nucleotide sequence ID" value="NZ_CP140893.1"/>
</dbReference>
<reference evidence="5" key="1">
    <citation type="journal article" date="2013" name="Genome Biol.">
        <title>Comparative genomics of the core and accessory genomes of 48 Sinorhizobium strains comprising five genospecies.</title>
        <authorList>
            <person name="Sugawara M."/>
            <person name="Epstein B."/>
            <person name="Badgley B.D."/>
            <person name="Unno T."/>
            <person name="Xu L."/>
            <person name="Reese J."/>
            <person name="Gyaneshwar P."/>
            <person name="Denny R."/>
            <person name="Mudge J."/>
            <person name="Bharti A.K."/>
            <person name="Farmer A.D."/>
            <person name="May G.D."/>
            <person name="Woodward J.E."/>
            <person name="Medigue C."/>
            <person name="Vallenet D."/>
            <person name="Lajus A."/>
            <person name="Rouy Z."/>
            <person name="Martinez-Vaz B."/>
            <person name="Tiffin P."/>
            <person name="Young N.D."/>
            <person name="Sadowsky M.J."/>
        </authorList>
    </citation>
    <scope>NUCLEOTIDE SEQUENCE</scope>
    <source>
        <strain evidence="5">M1</strain>
    </source>
</reference>
<sequence>MAGRKHVVVTGAAGLLGRHVAGAYRQAGFAVTALDHEPRGLEDVIGADLMDPDVARRHIADADLVAHIASIPRPVGYDAGQVFQTNMTLMFNVLAATEAAGISRLLFASSFSVLGLPFAPRPVELNYLPVDEHHPAQPQDVYAVTKWLGEEMVDAWTRRIGGSAISLRMPWIQTPESFMSEVAKRRLTEEAALDLWAYIDARDAARAFLLAANAQTPGHERFFISAGDSYSETPTADLLAARYPGTQVRTSLEGHAGLLSNDRAKHLIDFVPRYSWRDY</sequence>
<dbReference type="GO" id="GO:0016491">
    <property type="term" value="F:oxidoreductase activity"/>
    <property type="evidence" value="ECO:0007669"/>
    <property type="project" value="UniProtKB-KW"/>
</dbReference>
<reference evidence="6 7" key="3">
    <citation type="journal article" date="2018" name="FEMS Microbiol. Ecol.">
        <title>Co-invading symbiotic mutualists of Medicago polymorpha retain high ancestral diversity and contain diverse accessory genomes.</title>
        <authorList>
            <person name="Porter S.S."/>
            <person name="Faber-Hammond J.J."/>
            <person name="Friesen M.L."/>
        </authorList>
    </citation>
    <scope>NUCLEOTIDE SEQUENCE [LARGE SCALE GENOMIC DNA]</scope>
    <source>
        <strain evidence="6 7">Str16</strain>
    </source>
</reference>
<dbReference type="EMBL" id="NBUC01000100">
    <property type="protein sequence ID" value="PLU00949.1"/>
    <property type="molecule type" value="Genomic_DNA"/>
</dbReference>
<proteinExistence type="inferred from homology"/>
<dbReference type="AlphaFoldDB" id="A0A6G1WK45"/>
<evidence type="ECO:0000313" key="6">
    <source>
        <dbReference type="EMBL" id="PLU00949.1"/>
    </source>
</evidence>
<evidence type="ECO:0000256" key="3">
    <source>
        <dbReference type="ARBA" id="ARBA00023027"/>
    </source>
</evidence>
<keyword evidence="7" id="KW-1185">Reference proteome</keyword>
<evidence type="ECO:0000313" key="7">
    <source>
        <dbReference type="Proteomes" id="UP001190825"/>
    </source>
</evidence>
<dbReference type="Proteomes" id="UP001190825">
    <property type="component" value="Unassembled WGS sequence"/>
</dbReference>
<reference evidence="6" key="2">
    <citation type="submission" date="2017-04" db="EMBL/GenBank/DDBJ databases">
        <authorList>
            <person name="Porter S."/>
            <person name="Friesen M.L."/>
            <person name="Faber-Hammond J."/>
        </authorList>
    </citation>
    <scope>NUCLEOTIDE SEQUENCE</scope>
    <source>
        <strain evidence="6">Str16</strain>
    </source>
</reference>
<protein>
    <submittedName>
        <fullName evidence="6">NAD-dependent dehydratase</fullName>
    </submittedName>
    <submittedName>
        <fullName evidence="5">NAD-dependent epimerase/dehydratase family protein</fullName>
    </submittedName>
</protein>
<organism evidence="5">
    <name type="scientific">Sinorhizobium medicae</name>
    <dbReference type="NCBI Taxonomy" id="110321"/>
    <lineage>
        <taxon>Bacteria</taxon>
        <taxon>Pseudomonadati</taxon>
        <taxon>Pseudomonadota</taxon>
        <taxon>Alphaproteobacteria</taxon>
        <taxon>Hyphomicrobiales</taxon>
        <taxon>Rhizobiaceae</taxon>
        <taxon>Sinorhizobium/Ensifer group</taxon>
        <taxon>Sinorhizobium</taxon>
    </lineage>
</organism>
<accession>A0A6G1WK45</accession>
<keyword evidence="3" id="KW-0520">NAD</keyword>
<keyword evidence="2" id="KW-0560">Oxidoreductase</keyword>
<gene>
    <name evidence="6" type="ORF">BMJ33_19775</name>
    <name evidence="5" type="ORF">GHJ91_12760</name>
</gene>
<evidence type="ECO:0000313" key="5">
    <source>
        <dbReference type="EMBL" id="MQW69995.1"/>
    </source>
</evidence>
<dbReference type="InterPro" id="IPR001509">
    <property type="entry name" value="Epimerase_deHydtase"/>
</dbReference>
<evidence type="ECO:0000256" key="1">
    <source>
        <dbReference type="ARBA" id="ARBA00007637"/>
    </source>
</evidence>
<comment type="similarity">
    <text evidence="1">Belongs to the NAD(P)-dependent epimerase/dehydratase family.</text>
</comment>
<dbReference type="PANTHER" id="PTHR43103:SF5">
    <property type="entry name" value="4-EPIMERASE, PUTATIVE (AFU_ORTHOLOGUE AFUA_7G00360)-RELATED"/>
    <property type="match status" value="1"/>
</dbReference>
<feature type="domain" description="NAD-dependent epimerase/dehydratase" evidence="4">
    <location>
        <begin position="7"/>
        <end position="215"/>
    </location>
</feature>
<dbReference type="PANTHER" id="PTHR43103">
    <property type="entry name" value="NUCLEOSIDE-DIPHOSPHATE-SUGAR EPIMERASE"/>
    <property type="match status" value="1"/>
</dbReference>